<accession>A0A9W6WAS1</accession>
<sequence length="100" mass="10811">MRPPLTAKSRPLKTGEPSGQAKEMAAAVMVVMSVVLRVSREVVGGRVCETRLTGPWGARGHEKTRRLHRDRAHGEDGYVDSLAVVTAGAVSRDLRCSMEA</sequence>
<dbReference type="Proteomes" id="UP001165079">
    <property type="component" value="Unassembled WGS sequence"/>
</dbReference>
<comment type="caution">
    <text evidence="2">The sequence shown here is derived from an EMBL/GenBank/DDBJ whole genome shotgun (WGS) entry which is preliminary data.</text>
</comment>
<gene>
    <name evidence="2" type="ORF">Afil01_47460</name>
</gene>
<dbReference type="EMBL" id="BSTX01000003">
    <property type="protein sequence ID" value="GLZ79939.1"/>
    <property type="molecule type" value="Genomic_DNA"/>
</dbReference>
<dbReference type="AlphaFoldDB" id="A0A9W6WAS1"/>
<proteinExistence type="predicted"/>
<evidence type="ECO:0000313" key="2">
    <source>
        <dbReference type="EMBL" id="GLZ79939.1"/>
    </source>
</evidence>
<evidence type="ECO:0000313" key="3">
    <source>
        <dbReference type="Proteomes" id="UP001165079"/>
    </source>
</evidence>
<reference evidence="2" key="1">
    <citation type="submission" date="2023-03" db="EMBL/GenBank/DDBJ databases">
        <title>Actinorhabdospora filicis NBRC 111898.</title>
        <authorList>
            <person name="Ichikawa N."/>
            <person name="Sato H."/>
            <person name="Tonouchi N."/>
        </authorList>
    </citation>
    <scope>NUCLEOTIDE SEQUENCE</scope>
    <source>
        <strain evidence="2">NBRC 111898</strain>
    </source>
</reference>
<keyword evidence="3" id="KW-1185">Reference proteome</keyword>
<evidence type="ECO:0000256" key="1">
    <source>
        <dbReference type="SAM" id="MobiDB-lite"/>
    </source>
</evidence>
<organism evidence="2 3">
    <name type="scientific">Actinorhabdospora filicis</name>
    <dbReference type="NCBI Taxonomy" id="1785913"/>
    <lineage>
        <taxon>Bacteria</taxon>
        <taxon>Bacillati</taxon>
        <taxon>Actinomycetota</taxon>
        <taxon>Actinomycetes</taxon>
        <taxon>Micromonosporales</taxon>
        <taxon>Micromonosporaceae</taxon>
        <taxon>Actinorhabdospora</taxon>
    </lineage>
</organism>
<protein>
    <submittedName>
        <fullName evidence="2">Uncharacterized protein</fullName>
    </submittedName>
</protein>
<feature type="region of interest" description="Disordered" evidence="1">
    <location>
        <begin position="1"/>
        <end position="20"/>
    </location>
</feature>
<name>A0A9W6WAS1_9ACTN</name>